<organism evidence="1 2">
    <name type="scientific">Sinobaca qinghaiensis</name>
    <dbReference type="NCBI Taxonomy" id="342944"/>
    <lineage>
        <taxon>Bacteria</taxon>
        <taxon>Bacillati</taxon>
        <taxon>Bacillota</taxon>
        <taxon>Bacilli</taxon>
        <taxon>Bacillales</taxon>
        <taxon>Sporolactobacillaceae</taxon>
        <taxon>Sinobaca</taxon>
    </lineage>
</organism>
<protein>
    <submittedName>
        <fullName evidence="1">Uncharacterized protein</fullName>
    </submittedName>
</protein>
<dbReference type="OrthoDB" id="3010148at2"/>
<evidence type="ECO:0000313" key="2">
    <source>
        <dbReference type="Proteomes" id="UP000285120"/>
    </source>
</evidence>
<name>A0A419V8Q3_9BACL</name>
<evidence type="ECO:0000313" key="1">
    <source>
        <dbReference type="EMBL" id="RKD76417.1"/>
    </source>
</evidence>
<comment type="caution">
    <text evidence="1">The sequence shown here is derived from an EMBL/GenBank/DDBJ whole genome shotgun (WGS) entry which is preliminary data.</text>
</comment>
<proteinExistence type="predicted"/>
<dbReference type="RefSeq" id="WP_120191822.1">
    <property type="nucleotide sequence ID" value="NZ_RAPK01000006.1"/>
</dbReference>
<gene>
    <name evidence="1" type="ORF">ATL39_0634</name>
</gene>
<dbReference type="Proteomes" id="UP000285120">
    <property type="component" value="Unassembled WGS sequence"/>
</dbReference>
<accession>A0A419V8Q3</accession>
<dbReference type="AlphaFoldDB" id="A0A419V8Q3"/>
<reference evidence="1 2" key="1">
    <citation type="submission" date="2018-09" db="EMBL/GenBank/DDBJ databases">
        <title>Genomic Encyclopedia of Archaeal and Bacterial Type Strains, Phase II (KMG-II): from individual species to whole genera.</title>
        <authorList>
            <person name="Goeker M."/>
        </authorList>
    </citation>
    <scope>NUCLEOTIDE SEQUENCE [LARGE SCALE GENOMIC DNA]</scope>
    <source>
        <strain evidence="1 2">DSM 17008</strain>
    </source>
</reference>
<keyword evidence="2" id="KW-1185">Reference proteome</keyword>
<dbReference type="EMBL" id="RAPK01000006">
    <property type="protein sequence ID" value="RKD76417.1"/>
    <property type="molecule type" value="Genomic_DNA"/>
</dbReference>
<sequence length="90" mass="10138">MNLSNDTVIQFIYVPADPKTKQQVLFFDTVEALRTSPILDESLNDWDGFELGEEFNIGAYETKVTAIDTTPHSKTSSIISYYMMPSALII</sequence>